<dbReference type="SUPFAM" id="SSF52540">
    <property type="entry name" value="P-loop containing nucleoside triphosphate hydrolases"/>
    <property type="match status" value="1"/>
</dbReference>
<gene>
    <name evidence="3" type="ORF">TH30_13855</name>
</gene>
<feature type="coiled-coil region" evidence="1">
    <location>
        <begin position="194"/>
        <end position="228"/>
    </location>
</feature>
<dbReference type="Gene3D" id="3.40.50.300">
    <property type="entry name" value="P-loop containing nucleotide triphosphate hydrolases"/>
    <property type="match status" value="1"/>
</dbReference>
<dbReference type="RefSeq" id="WP_114098605.1">
    <property type="nucleotide sequence ID" value="NZ_JPWI01000008.1"/>
</dbReference>
<evidence type="ECO:0000256" key="1">
    <source>
        <dbReference type="SAM" id="Coils"/>
    </source>
</evidence>
<dbReference type="OrthoDB" id="230260at2"/>
<feature type="transmembrane region" description="Helical" evidence="2">
    <location>
        <begin position="432"/>
        <end position="454"/>
    </location>
</feature>
<dbReference type="PANTHER" id="PTHR32309:SF31">
    <property type="entry name" value="CAPSULAR EXOPOLYSACCHARIDE FAMILY"/>
    <property type="match status" value="1"/>
</dbReference>
<protein>
    <submittedName>
        <fullName evidence="3">Uncharacterized protein</fullName>
    </submittedName>
</protein>
<dbReference type="PANTHER" id="PTHR32309">
    <property type="entry name" value="TYROSINE-PROTEIN KINASE"/>
    <property type="match status" value="1"/>
</dbReference>
<keyword evidence="2" id="KW-0472">Membrane</keyword>
<name>A0A367WUE3_9PROT</name>
<keyword evidence="2" id="KW-0812">Transmembrane</keyword>
<evidence type="ECO:0000313" key="4">
    <source>
        <dbReference type="Proteomes" id="UP000252255"/>
    </source>
</evidence>
<dbReference type="Proteomes" id="UP000252255">
    <property type="component" value="Unassembled WGS sequence"/>
</dbReference>
<dbReference type="InterPro" id="IPR027417">
    <property type="entry name" value="P-loop_NTPase"/>
</dbReference>
<feature type="transmembrane region" description="Helical" evidence="2">
    <location>
        <begin position="26"/>
        <end position="45"/>
    </location>
</feature>
<keyword evidence="2" id="KW-1133">Transmembrane helix</keyword>
<accession>A0A367WUE3</accession>
<dbReference type="AlphaFoldDB" id="A0A367WUE3"/>
<evidence type="ECO:0000256" key="2">
    <source>
        <dbReference type="SAM" id="Phobius"/>
    </source>
</evidence>
<organism evidence="3 4">
    <name type="scientific">Thalassospira profundimaris</name>
    <dbReference type="NCBI Taxonomy" id="502049"/>
    <lineage>
        <taxon>Bacteria</taxon>
        <taxon>Pseudomonadati</taxon>
        <taxon>Pseudomonadota</taxon>
        <taxon>Alphaproteobacteria</taxon>
        <taxon>Rhodospirillales</taxon>
        <taxon>Thalassospiraceae</taxon>
        <taxon>Thalassospira</taxon>
    </lineage>
</organism>
<reference evidence="3 4" key="1">
    <citation type="submission" date="2014-07" db="EMBL/GenBank/DDBJ databases">
        <title>Draft genome sequence of Thalassospira profundimaris PR54-5.</title>
        <authorList>
            <person name="Lai Q."/>
            <person name="Shao Z."/>
        </authorList>
    </citation>
    <scope>NUCLEOTIDE SEQUENCE [LARGE SCALE GENOMIC DNA]</scope>
    <source>
        <strain evidence="3 4">PR54-5</strain>
    </source>
</reference>
<evidence type="ECO:0000313" key="3">
    <source>
        <dbReference type="EMBL" id="RCK45084.1"/>
    </source>
</evidence>
<dbReference type="InterPro" id="IPR050445">
    <property type="entry name" value="Bact_polysacc_biosynth/exp"/>
</dbReference>
<keyword evidence="1" id="KW-0175">Coiled coil</keyword>
<dbReference type="EMBL" id="JPWI01000008">
    <property type="protein sequence ID" value="RCK45084.1"/>
    <property type="molecule type" value="Genomic_DNA"/>
</dbReference>
<sequence>MTQKLANSFDPSLRDLVAILWQRRGVAALTFVLVLVGSIGVIANWRFDYRASAEIGLASSMPPTRGELKDGGPTGQGQLTAQDIETVIAEIGSEKTLSTALSVLRGEPVMFSRLVSGQANRGLFKDVVARQSQTSPHPDETGLINQLHAGLKAERIGHSAVISVSFASGDPALSQSVLRAIVESYVWQREDRQKRSLRIELAEITGQFDRAQTELETSESDLSEWQQRAGVLDPDESKLMLDRIYALDEQAEKIGQDVAALKLAAIQRDGANRLEDLLTIPDVATHPMVAQLATRYDAQRKEFLALDQRYGPKHPLMQGKQRELDDLRAELMTVATSVADQMGSALINAQEKLYLIERQRDQWQARMSDRHTSMQGQAALVRAVAMARDNLQDLGQRVQGLRRELVSFKGDAEILRSPTLPVAAEFPARRDLLLLAVMVALFAAMIAALLRHYFDQTIGDGFEPESMLGIPLYARIPDTGPSVRTEQSSGASDEATGHLAVLMRLLDQKSDNRSERSGRGQVIAIASAQTGEGKSHIAQALAAKLAALGGKTVLVDADLHDPAMMRGHAGVFADLMPILSGDIAPEDVFGAMKDAPGYCHLGVRLAVPGNIATGLIENRLPAIIKALCFQFDHIIIDTPPVLSVADGLVALRLADVRLLVLRKGQSKRRDSAEALDQLRTVDVIPEGIVLNGVVPRPAYGKANTTAIKSGQVS</sequence>
<proteinExistence type="predicted"/>
<comment type="caution">
    <text evidence="3">The sequence shown here is derived from an EMBL/GenBank/DDBJ whole genome shotgun (WGS) entry which is preliminary data.</text>
</comment>